<dbReference type="HOGENOM" id="CLU_2143457_0_0_5"/>
<name>Q0FT67_SALBH</name>
<protein>
    <submittedName>
        <fullName evidence="1">Uncharacterized protein</fullName>
    </submittedName>
</protein>
<dbReference type="RefSeq" id="WP_007799076.1">
    <property type="nucleotide sequence ID" value="NZ_DS022276.1"/>
</dbReference>
<keyword evidence="2" id="KW-1185">Reference proteome</keyword>
<gene>
    <name evidence="1" type="ORF">R2601_20861</name>
</gene>
<evidence type="ECO:0000313" key="2">
    <source>
        <dbReference type="Proteomes" id="UP000006230"/>
    </source>
</evidence>
<organism evidence="1 2">
    <name type="scientific">Salipiger bermudensis (strain DSM 26914 / JCM 13377 / KCTC 12554 / HTCC2601)</name>
    <name type="common">Pelagibaca bermudensis</name>
    <dbReference type="NCBI Taxonomy" id="314265"/>
    <lineage>
        <taxon>Bacteria</taxon>
        <taxon>Pseudomonadati</taxon>
        <taxon>Pseudomonadota</taxon>
        <taxon>Alphaproteobacteria</taxon>
        <taxon>Rhodobacterales</taxon>
        <taxon>Roseobacteraceae</taxon>
        <taxon>Salipiger</taxon>
    </lineage>
</organism>
<dbReference type="EMBL" id="AATQ01000007">
    <property type="protein sequence ID" value="EAU47302.1"/>
    <property type="molecule type" value="Genomic_DNA"/>
</dbReference>
<comment type="caution">
    <text evidence="1">The sequence shown here is derived from an EMBL/GenBank/DDBJ whole genome shotgun (WGS) entry which is preliminary data.</text>
</comment>
<accession>Q0FT67</accession>
<reference evidence="1 2" key="1">
    <citation type="journal article" date="2010" name="J. Bacteriol.">
        <title>Genome sequences of Pelagibaca bermudensis HTCC2601T and Maritimibacter alkaliphilus HTCC2654T, the type strains of two marine Roseobacter genera.</title>
        <authorList>
            <person name="Thrash J.C."/>
            <person name="Cho J.C."/>
            <person name="Ferriera S."/>
            <person name="Johnson J."/>
            <person name="Vergin K.L."/>
            <person name="Giovannoni S.J."/>
        </authorList>
    </citation>
    <scope>NUCLEOTIDE SEQUENCE [LARGE SCALE GENOMIC DNA]</scope>
    <source>
        <strain evidence="2">DSM 26914 / JCM 13377 / KCTC 12554 / HTCC2601</strain>
    </source>
</reference>
<evidence type="ECO:0000313" key="1">
    <source>
        <dbReference type="EMBL" id="EAU47302.1"/>
    </source>
</evidence>
<sequence length="112" mass="11041">MKSHLITATVLLLCAGCVEDTVSGTGANSSGGTASGTLRERSDGSYALGVTVGDGAFCSAIYSSPEPNGSEIRPLSCTGGQSGNATVLYDAAGNPKSASYGGLEIGSGTVRF</sequence>
<dbReference type="AlphaFoldDB" id="Q0FT67"/>
<dbReference type="eggNOG" id="ENOG503456E">
    <property type="taxonomic scope" value="Bacteria"/>
</dbReference>
<dbReference type="Proteomes" id="UP000006230">
    <property type="component" value="Unassembled WGS sequence"/>
</dbReference>
<dbReference type="OrthoDB" id="7867404at2"/>
<proteinExistence type="predicted"/>